<evidence type="ECO:0000313" key="9">
    <source>
        <dbReference type="Proteomes" id="UP000198855"/>
    </source>
</evidence>
<evidence type="ECO:0000313" key="8">
    <source>
        <dbReference type="EMBL" id="SFE50929.1"/>
    </source>
</evidence>
<keyword evidence="6" id="KW-0326">Glycosidase</keyword>
<proteinExistence type="inferred from homology"/>
<dbReference type="GO" id="GO:0005764">
    <property type="term" value="C:lysosome"/>
    <property type="evidence" value="ECO:0007669"/>
    <property type="project" value="TreeGrafter"/>
</dbReference>
<dbReference type="PANTHER" id="PTHR10030:SF37">
    <property type="entry name" value="ALPHA-L-FUCOSIDASE-RELATED"/>
    <property type="match status" value="1"/>
</dbReference>
<dbReference type="SUPFAM" id="SSF51445">
    <property type="entry name" value="(Trans)glycosidases"/>
    <property type="match status" value="1"/>
</dbReference>
<evidence type="ECO:0000259" key="7">
    <source>
        <dbReference type="Pfam" id="PF01120"/>
    </source>
</evidence>
<dbReference type="Gene3D" id="2.60.120.260">
    <property type="entry name" value="Galactose-binding domain-like"/>
    <property type="match status" value="1"/>
</dbReference>
<evidence type="ECO:0000256" key="1">
    <source>
        <dbReference type="ARBA" id="ARBA00004071"/>
    </source>
</evidence>
<dbReference type="Pfam" id="PF01120">
    <property type="entry name" value="Alpha_L_fucos"/>
    <property type="match status" value="1"/>
</dbReference>
<accession>A0A1I2B4E2</accession>
<gene>
    <name evidence="8" type="ORF">SAMN05216378_3366</name>
</gene>
<keyword evidence="5" id="KW-0378">Hydrolase</keyword>
<feature type="domain" description="Glycoside hydrolase family 29 N-terminal" evidence="7">
    <location>
        <begin position="20"/>
        <end position="313"/>
    </location>
</feature>
<comment type="similarity">
    <text evidence="2">Belongs to the glycosyl hydrolase 29 family.</text>
</comment>
<dbReference type="PRINTS" id="PR00741">
    <property type="entry name" value="GLHYDRLASE29"/>
</dbReference>
<name>A0A1I2B4E2_9BACL</name>
<dbReference type="OrthoDB" id="107551at2"/>
<evidence type="ECO:0000256" key="3">
    <source>
        <dbReference type="ARBA" id="ARBA00012662"/>
    </source>
</evidence>
<dbReference type="GO" id="GO:0006004">
    <property type="term" value="P:fucose metabolic process"/>
    <property type="evidence" value="ECO:0007669"/>
    <property type="project" value="InterPro"/>
</dbReference>
<dbReference type="RefSeq" id="WP_091187912.1">
    <property type="nucleotide sequence ID" value="NZ_FOMT01000003.1"/>
</dbReference>
<evidence type="ECO:0000256" key="4">
    <source>
        <dbReference type="ARBA" id="ARBA00022729"/>
    </source>
</evidence>
<dbReference type="PANTHER" id="PTHR10030">
    <property type="entry name" value="ALPHA-L-FUCOSIDASE"/>
    <property type="match status" value="1"/>
</dbReference>
<evidence type="ECO:0000256" key="6">
    <source>
        <dbReference type="ARBA" id="ARBA00023295"/>
    </source>
</evidence>
<keyword evidence="9" id="KW-1185">Reference proteome</keyword>
<dbReference type="GO" id="GO:0016139">
    <property type="term" value="P:glycoside catabolic process"/>
    <property type="evidence" value="ECO:0007669"/>
    <property type="project" value="TreeGrafter"/>
</dbReference>
<dbReference type="InterPro" id="IPR016286">
    <property type="entry name" value="FUC_metazoa-typ"/>
</dbReference>
<evidence type="ECO:0000256" key="5">
    <source>
        <dbReference type="ARBA" id="ARBA00022801"/>
    </source>
</evidence>
<dbReference type="SMART" id="SM00812">
    <property type="entry name" value="Alpha_L_fucos"/>
    <property type="match status" value="1"/>
</dbReference>
<dbReference type="GO" id="GO:0004560">
    <property type="term" value="F:alpha-L-fucosidase activity"/>
    <property type="evidence" value="ECO:0007669"/>
    <property type="project" value="InterPro"/>
</dbReference>
<dbReference type="AlphaFoldDB" id="A0A1I2B4E2"/>
<dbReference type="InterPro" id="IPR000933">
    <property type="entry name" value="Glyco_hydro_29"/>
</dbReference>
<comment type="function">
    <text evidence="1">Alpha-L-fucosidase is responsible for hydrolyzing the alpha-1,6-linked fucose joined to the reducing-end N-acetylglucosamine of the carbohydrate moieties of glycoproteins.</text>
</comment>
<dbReference type="EC" id="3.2.1.51" evidence="3"/>
<dbReference type="EMBL" id="FOMT01000003">
    <property type="protein sequence ID" value="SFE50929.1"/>
    <property type="molecule type" value="Genomic_DNA"/>
</dbReference>
<reference evidence="9" key="1">
    <citation type="submission" date="2016-10" db="EMBL/GenBank/DDBJ databases">
        <authorList>
            <person name="Varghese N."/>
            <person name="Submissions S."/>
        </authorList>
    </citation>
    <scope>NUCLEOTIDE SEQUENCE [LARGE SCALE GENOMIC DNA]</scope>
    <source>
        <strain evidence="9">CGMCC 1.10784</strain>
    </source>
</reference>
<sequence length="427" mass="48663">MQTDKTEESRIVPTAKQLAYQDWEFGLFLHFGLRTFYEGYADFDERKMTPADFNPVQLDCEQWIRTAKEAGMEYAVLTAKHHDGFSNWPSKYSRFTVEASPWKDGKGDVVREYVDACRKYGVKVGLYYSPYDGSADFYSQDAQAYDDYFVNQITELLSDYGDIDILWFDGCGSENHEYDWPRIIGTIRRLQPSILIFNMGDPDFRWIGNEDGIAPIPCWNTVESADFSIYTEKKEQFGKRLWLPAECDVQMRQNGSTWFYSDNDEHMVKSVDELMGLYYLSIGRGTNLLLNIGPNREGLLPAKDTAHLTAFGDEIRRRFGGPIASLDACRQEGRQWRYKASMPHIIDHIIIQENLTDGECVLSFTVSVLSAKTHTPVAVYEGRNIGHKAIIRIPAVKVAGVIVEVTACDGEPVLRELSFHYAGDTDS</sequence>
<dbReference type="InterPro" id="IPR017853">
    <property type="entry name" value="GH"/>
</dbReference>
<protein>
    <recommendedName>
        <fullName evidence="3">alpha-L-fucosidase</fullName>
        <ecNumber evidence="3">3.2.1.51</ecNumber>
    </recommendedName>
</protein>
<dbReference type="STRING" id="1045775.SAMN05216378_3366"/>
<dbReference type="Proteomes" id="UP000198855">
    <property type="component" value="Unassembled WGS sequence"/>
</dbReference>
<keyword evidence="4" id="KW-0732">Signal</keyword>
<dbReference type="InterPro" id="IPR057739">
    <property type="entry name" value="Glyco_hydro_29_N"/>
</dbReference>
<evidence type="ECO:0000256" key="2">
    <source>
        <dbReference type="ARBA" id="ARBA00007951"/>
    </source>
</evidence>
<organism evidence="8 9">
    <name type="scientific">Paenibacillus catalpae</name>
    <dbReference type="NCBI Taxonomy" id="1045775"/>
    <lineage>
        <taxon>Bacteria</taxon>
        <taxon>Bacillati</taxon>
        <taxon>Bacillota</taxon>
        <taxon>Bacilli</taxon>
        <taxon>Bacillales</taxon>
        <taxon>Paenibacillaceae</taxon>
        <taxon>Paenibacillus</taxon>
    </lineage>
</organism>
<dbReference type="Gene3D" id="3.20.20.80">
    <property type="entry name" value="Glycosidases"/>
    <property type="match status" value="1"/>
</dbReference>